<evidence type="ECO:0008006" key="3">
    <source>
        <dbReference type="Google" id="ProtNLM"/>
    </source>
</evidence>
<evidence type="ECO:0000313" key="2">
    <source>
        <dbReference type="Proteomes" id="UP000326921"/>
    </source>
</evidence>
<proteinExistence type="predicted"/>
<dbReference type="PROSITE" id="PS51257">
    <property type="entry name" value="PROKAR_LIPOPROTEIN"/>
    <property type="match status" value="1"/>
</dbReference>
<dbReference type="KEGG" id="sphe:GFH32_10275"/>
<organism evidence="1 2">
    <name type="scientific">Sphingobacterium zhuxiongii</name>
    <dbReference type="NCBI Taxonomy" id="2662364"/>
    <lineage>
        <taxon>Bacteria</taxon>
        <taxon>Pseudomonadati</taxon>
        <taxon>Bacteroidota</taxon>
        <taxon>Sphingobacteriia</taxon>
        <taxon>Sphingobacteriales</taxon>
        <taxon>Sphingobacteriaceae</taxon>
        <taxon>Sphingobacterium</taxon>
    </lineage>
</organism>
<accession>A0A5Q0QBX9</accession>
<name>A0A5Q0QBX9_9SPHI</name>
<evidence type="ECO:0000313" key="1">
    <source>
        <dbReference type="EMBL" id="QGA26689.1"/>
    </source>
</evidence>
<reference evidence="1 2" key="1">
    <citation type="submission" date="2019-10" db="EMBL/GenBank/DDBJ databases">
        <authorList>
            <person name="Dong K."/>
        </authorList>
    </citation>
    <scope>NUCLEOTIDE SEQUENCE [LARGE SCALE GENOMIC DNA]</scope>
    <source>
        <strain evidence="2">dk4302</strain>
    </source>
</reference>
<protein>
    <recommendedName>
        <fullName evidence="3">Fibrobacter succinogenes major paralogous domain-containing protein</fullName>
    </recommendedName>
</protein>
<keyword evidence="2" id="KW-1185">Reference proteome</keyword>
<gene>
    <name evidence="1" type="ORF">GFH32_10275</name>
</gene>
<dbReference type="EMBL" id="CP045652">
    <property type="protein sequence ID" value="QGA26689.1"/>
    <property type="molecule type" value="Genomic_DNA"/>
</dbReference>
<dbReference type="Proteomes" id="UP000326921">
    <property type="component" value="Chromosome"/>
</dbReference>
<dbReference type="AlphaFoldDB" id="A0A5Q0QBX9"/>
<dbReference type="RefSeq" id="WP_153511539.1">
    <property type="nucleotide sequence ID" value="NZ_CP045652.1"/>
</dbReference>
<sequence length="564" mass="60865">MKILLGNFESHVIKLLFMTSFFFLTTSCEKSKQDGDAPQDGTVLKVNVSGIDDEIKITEMSSSSKPQLSAKTSLSNKEVMSTSGVVDALVSLEENSSARGLENIKLSSSNTSATSQGIKATNSPMASTVKYRILIYDQNNNLVHNKVGTTGTDPLIDVYKGWTYKWYAFSINETAGVPNIDAYGKVAKASLTNKDVLYASGTITTVAGSNFLGIVFKRKTANIQAKVNVRGMFATINDGTSVSLGDASSQGNALMTMGDLDARTGNFSNVTTVTASVLGSAMKVDNTTEGSAVKVANFFTLNTAAIAASTLKVKFSPLKIRLDDARERTFTSLSYTVANAVTPAIGARHVASLRLIESPVLVKGVYWARTNLIYNASKLDKYRLKSMPGGTDVDTKDQDFWNFMSQTPTSPASNVDACALLYPAGTWKMPDLPTWQSMNQPDGREERMGLFVGADYGFYWNKTASYPTNNAYDDNRLYISFGGYRTTSGGISDSPAGVFLGALAAGQCHYWTSTSQNASQGKSVQSSMSKIAWIFSWGSVTYPNANKSEGRNVRCIRAINNPTS</sequence>